<dbReference type="Pfam" id="PF04542">
    <property type="entry name" value="Sigma70_r2"/>
    <property type="match status" value="1"/>
</dbReference>
<sequence length="165" mass="18713">MRELYEQHAAPLLRFVLQLVAGDRQKAEDIVQETLLRGWRNVHRLGGEGHSSLRPWLVTVARRIAIDEHRSQNARPPETYGVDLETVSEQDESERVLRRMTVTAALRTLTPSHQEILMETYFRGRTVAEAAEALDLPLGTAKSRVYYALRALRTALEQRGVTGAI</sequence>
<dbReference type="NCBIfam" id="NF007227">
    <property type="entry name" value="PRK09645.1"/>
    <property type="match status" value="1"/>
</dbReference>
<dbReference type="NCBIfam" id="TIGR02937">
    <property type="entry name" value="sigma70-ECF"/>
    <property type="match status" value="1"/>
</dbReference>
<evidence type="ECO:0000259" key="6">
    <source>
        <dbReference type="Pfam" id="PF04542"/>
    </source>
</evidence>
<protein>
    <submittedName>
        <fullName evidence="8">RNA polymerase sigma factor</fullName>
    </submittedName>
</protein>
<proteinExistence type="inferred from homology"/>
<reference evidence="8" key="1">
    <citation type="submission" date="2022-12" db="EMBL/GenBank/DDBJ databases">
        <title>New Phytohabitans aurantiacus sp. RD004123 nov., an actinomycete isolated from soil.</title>
        <authorList>
            <person name="Triningsih D.W."/>
            <person name="Harunari E."/>
            <person name="Igarashi Y."/>
        </authorList>
    </citation>
    <scope>NUCLEOTIDE SEQUENCE</scope>
    <source>
        <strain evidence="8">RD004123</strain>
    </source>
</reference>
<dbReference type="Gene3D" id="1.10.1740.10">
    <property type="match status" value="1"/>
</dbReference>
<evidence type="ECO:0000256" key="2">
    <source>
        <dbReference type="ARBA" id="ARBA00023015"/>
    </source>
</evidence>
<keyword evidence="9" id="KW-1185">Reference proteome</keyword>
<feature type="domain" description="RNA polymerase sigma-70 region 2" evidence="6">
    <location>
        <begin position="4"/>
        <end position="73"/>
    </location>
</feature>
<dbReference type="SUPFAM" id="SSF88659">
    <property type="entry name" value="Sigma3 and sigma4 domains of RNA polymerase sigma factors"/>
    <property type="match status" value="1"/>
</dbReference>
<dbReference type="PANTHER" id="PTHR43133:SF52">
    <property type="entry name" value="ECF RNA POLYMERASE SIGMA FACTOR SIGL"/>
    <property type="match status" value="1"/>
</dbReference>
<dbReference type="InterPro" id="IPR007627">
    <property type="entry name" value="RNA_pol_sigma70_r2"/>
</dbReference>
<name>A0ABQ5QN58_9ACTN</name>
<dbReference type="InterPro" id="IPR007630">
    <property type="entry name" value="RNA_pol_sigma70_r4"/>
</dbReference>
<dbReference type="InterPro" id="IPR013324">
    <property type="entry name" value="RNA_pol_sigma_r3/r4-like"/>
</dbReference>
<comment type="similarity">
    <text evidence="1">Belongs to the sigma-70 factor family. ECF subfamily.</text>
</comment>
<evidence type="ECO:0000256" key="1">
    <source>
        <dbReference type="ARBA" id="ARBA00010641"/>
    </source>
</evidence>
<keyword evidence="3" id="KW-0731">Sigma factor</keyword>
<dbReference type="InterPro" id="IPR014284">
    <property type="entry name" value="RNA_pol_sigma-70_dom"/>
</dbReference>
<dbReference type="InterPro" id="IPR013325">
    <property type="entry name" value="RNA_pol_sigma_r2"/>
</dbReference>
<dbReference type="EMBL" id="BSDI01000001">
    <property type="protein sequence ID" value="GLH94971.1"/>
    <property type="molecule type" value="Genomic_DNA"/>
</dbReference>
<dbReference type="Proteomes" id="UP001144280">
    <property type="component" value="Unassembled WGS sequence"/>
</dbReference>
<dbReference type="InterPro" id="IPR039425">
    <property type="entry name" value="RNA_pol_sigma-70-like"/>
</dbReference>
<dbReference type="CDD" id="cd06171">
    <property type="entry name" value="Sigma70_r4"/>
    <property type="match status" value="1"/>
</dbReference>
<dbReference type="InterPro" id="IPR036388">
    <property type="entry name" value="WH-like_DNA-bd_sf"/>
</dbReference>
<dbReference type="PANTHER" id="PTHR43133">
    <property type="entry name" value="RNA POLYMERASE ECF-TYPE SIGMA FACTO"/>
    <property type="match status" value="1"/>
</dbReference>
<keyword evidence="4" id="KW-0238">DNA-binding</keyword>
<comment type="caution">
    <text evidence="8">The sequence shown here is derived from an EMBL/GenBank/DDBJ whole genome shotgun (WGS) entry which is preliminary data.</text>
</comment>
<dbReference type="Pfam" id="PF04545">
    <property type="entry name" value="Sigma70_r4"/>
    <property type="match status" value="1"/>
</dbReference>
<evidence type="ECO:0000256" key="4">
    <source>
        <dbReference type="ARBA" id="ARBA00023125"/>
    </source>
</evidence>
<dbReference type="Gene3D" id="1.10.10.10">
    <property type="entry name" value="Winged helix-like DNA-binding domain superfamily/Winged helix DNA-binding domain"/>
    <property type="match status" value="1"/>
</dbReference>
<evidence type="ECO:0000259" key="7">
    <source>
        <dbReference type="Pfam" id="PF04545"/>
    </source>
</evidence>
<organism evidence="8 9">
    <name type="scientific">Phytohabitans aurantiacus</name>
    <dbReference type="NCBI Taxonomy" id="3016789"/>
    <lineage>
        <taxon>Bacteria</taxon>
        <taxon>Bacillati</taxon>
        <taxon>Actinomycetota</taxon>
        <taxon>Actinomycetes</taxon>
        <taxon>Micromonosporales</taxon>
        <taxon>Micromonosporaceae</taxon>
    </lineage>
</organism>
<keyword evidence="2" id="KW-0805">Transcription regulation</keyword>
<evidence type="ECO:0000313" key="8">
    <source>
        <dbReference type="EMBL" id="GLH94971.1"/>
    </source>
</evidence>
<accession>A0ABQ5QN58</accession>
<evidence type="ECO:0000313" key="9">
    <source>
        <dbReference type="Proteomes" id="UP001144280"/>
    </source>
</evidence>
<keyword evidence="5" id="KW-0804">Transcription</keyword>
<evidence type="ECO:0000256" key="3">
    <source>
        <dbReference type="ARBA" id="ARBA00023082"/>
    </source>
</evidence>
<evidence type="ECO:0000256" key="5">
    <source>
        <dbReference type="ARBA" id="ARBA00023163"/>
    </source>
</evidence>
<gene>
    <name evidence="8" type="ORF">Pa4123_02430</name>
</gene>
<dbReference type="SUPFAM" id="SSF88946">
    <property type="entry name" value="Sigma2 domain of RNA polymerase sigma factors"/>
    <property type="match status" value="1"/>
</dbReference>
<feature type="domain" description="RNA polymerase sigma-70 region 4" evidence="7">
    <location>
        <begin position="105"/>
        <end position="153"/>
    </location>
</feature>